<sequence>MHVDDSGVRFFALLFSQIGAIRDQRIDAERALVIAHVNTQFFCADDERFGIDHGIIADGGIDRVVAVDQRERCADSDGSALADADSARAQSELALVGRCKRHARTGQFRM</sequence>
<evidence type="ECO:0000313" key="1">
    <source>
        <dbReference type="EMBL" id="MPM69615.1"/>
    </source>
</evidence>
<protein>
    <submittedName>
        <fullName evidence="1">Uncharacterized protein</fullName>
    </submittedName>
</protein>
<organism evidence="1">
    <name type="scientific">bioreactor metagenome</name>
    <dbReference type="NCBI Taxonomy" id="1076179"/>
    <lineage>
        <taxon>unclassified sequences</taxon>
        <taxon>metagenomes</taxon>
        <taxon>ecological metagenomes</taxon>
    </lineage>
</organism>
<comment type="caution">
    <text evidence="1">The sequence shown here is derived from an EMBL/GenBank/DDBJ whole genome shotgun (WGS) entry which is preliminary data.</text>
</comment>
<dbReference type="EMBL" id="VSSQ01022980">
    <property type="protein sequence ID" value="MPM69615.1"/>
    <property type="molecule type" value="Genomic_DNA"/>
</dbReference>
<proteinExistence type="predicted"/>
<name>A0A645BWI4_9ZZZZ</name>
<reference evidence="1" key="1">
    <citation type="submission" date="2019-08" db="EMBL/GenBank/DDBJ databases">
        <authorList>
            <person name="Kucharzyk K."/>
            <person name="Murdoch R.W."/>
            <person name="Higgins S."/>
            <person name="Loffler F."/>
        </authorList>
    </citation>
    <scope>NUCLEOTIDE SEQUENCE</scope>
</reference>
<dbReference type="AlphaFoldDB" id="A0A645BWI4"/>
<gene>
    <name evidence="1" type="ORF">SDC9_116563</name>
</gene>
<accession>A0A645BWI4</accession>